<dbReference type="GO" id="GO:0015137">
    <property type="term" value="F:citrate transmembrane transporter activity"/>
    <property type="evidence" value="ECO:0007669"/>
    <property type="project" value="UniProtKB-ARBA"/>
</dbReference>
<keyword evidence="5 7" id="KW-0472">Membrane</keyword>
<feature type="transmembrane region" description="Helical" evidence="7">
    <location>
        <begin position="210"/>
        <end position="229"/>
    </location>
</feature>
<keyword evidence="3 7" id="KW-0812">Transmembrane</keyword>
<dbReference type="InterPro" id="IPR011701">
    <property type="entry name" value="MFS"/>
</dbReference>
<dbReference type="GeneID" id="63841435"/>
<dbReference type="SUPFAM" id="SSF103473">
    <property type="entry name" value="MFS general substrate transporter"/>
    <property type="match status" value="1"/>
</dbReference>
<dbReference type="OrthoDB" id="440553at2759"/>
<comment type="subcellular location">
    <subcellularLocation>
        <location evidence="1">Membrane</location>
        <topology evidence="1">Multi-pass membrane protein</topology>
    </subcellularLocation>
</comment>
<keyword evidence="2" id="KW-0813">Transport</keyword>
<feature type="transmembrane region" description="Helical" evidence="7">
    <location>
        <begin position="470"/>
        <end position="489"/>
    </location>
</feature>
<reference evidence="9" key="1">
    <citation type="journal article" date="2020" name="Phytopathology">
        <title>Genome sequence of the chestnut blight fungus Cryphonectria parasitica EP155: A fundamental resource for an archetypical invasive plant pathogen.</title>
        <authorList>
            <person name="Crouch J.A."/>
            <person name="Dawe A."/>
            <person name="Aerts A."/>
            <person name="Barry K."/>
            <person name="Churchill A.C.L."/>
            <person name="Grimwood J."/>
            <person name="Hillman B."/>
            <person name="Milgroom M.G."/>
            <person name="Pangilinan J."/>
            <person name="Smith M."/>
            <person name="Salamov A."/>
            <person name="Schmutz J."/>
            <person name="Yadav J."/>
            <person name="Grigoriev I.V."/>
            <person name="Nuss D."/>
        </authorList>
    </citation>
    <scope>NUCLEOTIDE SEQUENCE</scope>
    <source>
        <strain evidence="9">EP155</strain>
    </source>
</reference>
<feature type="transmembrane region" description="Helical" evidence="7">
    <location>
        <begin position="290"/>
        <end position="309"/>
    </location>
</feature>
<keyword evidence="10" id="KW-1185">Reference proteome</keyword>
<evidence type="ECO:0000256" key="6">
    <source>
        <dbReference type="ARBA" id="ARBA00023180"/>
    </source>
</evidence>
<feature type="transmembrane region" description="Helical" evidence="7">
    <location>
        <begin position="144"/>
        <end position="167"/>
    </location>
</feature>
<evidence type="ECO:0000256" key="1">
    <source>
        <dbReference type="ARBA" id="ARBA00004141"/>
    </source>
</evidence>
<dbReference type="PANTHER" id="PTHR23502:SF51">
    <property type="entry name" value="QUINIDINE RESISTANCE PROTEIN 1-RELATED"/>
    <property type="match status" value="1"/>
</dbReference>
<evidence type="ECO:0000259" key="8">
    <source>
        <dbReference type="PROSITE" id="PS50850"/>
    </source>
</evidence>
<dbReference type="FunFam" id="1.20.1250.20:FF:000172">
    <property type="entry name" value="MFS multidrug resistance transporter"/>
    <property type="match status" value="1"/>
</dbReference>
<evidence type="ECO:0000256" key="7">
    <source>
        <dbReference type="SAM" id="Phobius"/>
    </source>
</evidence>
<evidence type="ECO:0000256" key="5">
    <source>
        <dbReference type="ARBA" id="ARBA00023136"/>
    </source>
</evidence>
<comment type="caution">
    <text evidence="9">The sequence shown here is derived from an EMBL/GenBank/DDBJ whole genome shotgun (WGS) entry which is preliminary data.</text>
</comment>
<evidence type="ECO:0000256" key="3">
    <source>
        <dbReference type="ARBA" id="ARBA00022692"/>
    </source>
</evidence>
<name>A0A9P4XXZ0_CRYP1</name>
<proteinExistence type="predicted"/>
<feature type="transmembrane region" description="Helical" evidence="7">
    <location>
        <begin position="53"/>
        <end position="74"/>
    </location>
</feature>
<dbReference type="PANTHER" id="PTHR23502">
    <property type="entry name" value="MAJOR FACILITATOR SUPERFAMILY"/>
    <property type="match status" value="1"/>
</dbReference>
<protein>
    <recommendedName>
        <fullName evidence="8">Major facilitator superfamily (MFS) profile domain-containing protein</fullName>
    </recommendedName>
</protein>
<dbReference type="RefSeq" id="XP_040773814.1">
    <property type="nucleotide sequence ID" value="XM_040924306.1"/>
</dbReference>
<feature type="transmembrane region" description="Helical" evidence="7">
    <location>
        <begin position="86"/>
        <end position="109"/>
    </location>
</feature>
<dbReference type="AlphaFoldDB" id="A0A9P4XXZ0"/>
<keyword evidence="6" id="KW-0325">Glycoprotein</keyword>
<sequence length="514" mass="55312">MVQLQAQVCVTILEVQNSYDSINKANYIDTANVNAANAGDGIPYSVYTPKQKLAIVLVASMASFLSPASTSAYFPALNAIGSDLGVSLQAMNWTITSYMILQGIAPSFFSSLTDMVGRRPCYFLCLGLYISANVALALQNNYFALLVLRCLQSTGSSATVLLGSAVIADIAATAERGTYYGYGLTTVALAPSIAPVLGGVITQYLGWRAVFWFLTIVAGIILICMILFYPETSRKVVGNGSLPPQKWNVPLFTFLTGAARQQKSSQRFDWRSMNPLRTVRLIFEKQTGVILAYTALGYAAFYFVTAAIPGTLARVYGLNDLQIGLCYIPLGAGSFLSTQMVGRAVDRNYRRLAMGLSYPIIRNRQDKLGSFPIERARLEIALPMAYAASAAILAYGWMVQARLHIAGPCVVLVVIGFCNTGTINVMSTLAMDVYPKSAATAAAAINLAKCLLGAAAAAVVQPLISALGYGWAYTVVAVIWSSASVLLLIPIRYGPKWRQEEMVVDRTQEGGASR</sequence>
<dbReference type="Proteomes" id="UP000803844">
    <property type="component" value="Unassembled WGS sequence"/>
</dbReference>
<evidence type="ECO:0000313" key="10">
    <source>
        <dbReference type="Proteomes" id="UP000803844"/>
    </source>
</evidence>
<feature type="transmembrane region" description="Helical" evidence="7">
    <location>
        <begin position="405"/>
        <end position="426"/>
    </location>
</feature>
<gene>
    <name evidence="9" type="ORF">M406DRAFT_46598</name>
</gene>
<dbReference type="InterPro" id="IPR020846">
    <property type="entry name" value="MFS_dom"/>
</dbReference>
<feature type="transmembrane region" description="Helical" evidence="7">
    <location>
        <begin position="380"/>
        <end position="399"/>
    </location>
</feature>
<feature type="transmembrane region" description="Helical" evidence="7">
    <location>
        <begin position="121"/>
        <end position="138"/>
    </location>
</feature>
<feature type="transmembrane region" description="Helical" evidence="7">
    <location>
        <begin position="438"/>
        <end position="464"/>
    </location>
</feature>
<dbReference type="Pfam" id="PF07690">
    <property type="entry name" value="MFS_1"/>
    <property type="match status" value="1"/>
</dbReference>
<evidence type="ECO:0000313" key="9">
    <source>
        <dbReference type="EMBL" id="KAF3762835.1"/>
    </source>
</evidence>
<organism evidence="9 10">
    <name type="scientific">Cryphonectria parasitica (strain ATCC 38755 / EP155)</name>
    <dbReference type="NCBI Taxonomy" id="660469"/>
    <lineage>
        <taxon>Eukaryota</taxon>
        <taxon>Fungi</taxon>
        <taxon>Dikarya</taxon>
        <taxon>Ascomycota</taxon>
        <taxon>Pezizomycotina</taxon>
        <taxon>Sordariomycetes</taxon>
        <taxon>Sordariomycetidae</taxon>
        <taxon>Diaporthales</taxon>
        <taxon>Cryphonectriaceae</taxon>
        <taxon>Cryphonectria-Endothia species complex</taxon>
        <taxon>Cryphonectria</taxon>
    </lineage>
</organism>
<accession>A0A9P4XXZ0</accession>
<dbReference type="PROSITE" id="PS50850">
    <property type="entry name" value="MFS"/>
    <property type="match status" value="1"/>
</dbReference>
<dbReference type="GO" id="GO:0005886">
    <property type="term" value="C:plasma membrane"/>
    <property type="evidence" value="ECO:0007669"/>
    <property type="project" value="UniProtKB-ARBA"/>
</dbReference>
<keyword evidence="4 7" id="KW-1133">Transmembrane helix</keyword>
<feature type="domain" description="Major facilitator superfamily (MFS) profile" evidence="8">
    <location>
        <begin position="55"/>
        <end position="498"/>
    </location>
</feature>
<feature type="transmembrane region" description="Helical" evidence="7">
    <location>
        <begin position="179"/>
        <end position="204"/>
    </location>
</feature>
<dbReference type="FunFam" id="1.20.1720.10:FF:000009">
    <property type="entry name" value="MFS multidrug transporter"/>
    <property type="match status" value="1"/>
</dbReference>
<dbReference type="InterPro" id="IPR036259">
    <property type="entry name" value="MFS_trans_sf"/>
</dbReference>
<evidence type="ECO:0000256" key="4">
    <source>
        <dbReference type="ARBA" id="ARBA00022989"/>
    </source>
</evidence>
<dbReference type="EMBL" id="MU032350">
    <property type="protein sequence ID" value="KAF3762835.1"/>
    <property type="molecule type" value="Genomic_DNA"/>
</dbReference>
<evidence type="ECO:0000256" key="2">
    <source>
        <dbReference type="ARBA" id="ARBA00022448"/>
    </source>
</evidence>
<dbReference type="GO" id="GO:0140115">
    <property type="term" value="P:export across plasma membrane"/>
    <property type="evidence" value="ECO:0007669"/>
    <property type="project" value="UniProtKB-ARBA"/>
</dbReference>
<dbReference type="Gene3D" id="1.20.1250.20">
    <property type="entry name" value="MFS general substrate transporter like domains"/>
    <property type="match status" value="1"/>
</dbReference>
<feature type="transmembrane region" description="Helical" evidence="7">
    <location>
        <begin position="321"/>
        <end position="342"/>
    </location>
</feature>